<dbReference type="GO" id="GO:0015093">
    <property type="term" value="F:ferrous iron transmembrane transporter activity"/>
    <property type="evidence" value="ECO:0007669"/>
    <property type="project" value="TreeGrafter"/>
</dbReference>
<feature type="region of interest" description="Disordered" evidence="20">
    <location>
        <begin position="406"/>
        <end position="548"/>
    </location>
</feature>
<feature type="repeat" description="Solcar" evidence="18">
    <location>
        <begin position="232"/>
        <end position="326"/>
    </location>
</feature>
<dbReference type="OrthoDB" id="43906at2759"/>
<evidence type="ECO:0000256" key="19">
    <source>
        <dbReference type="RuleBase" id="RU000488"/>
    </source>
</evidence>
<keyword evidence="5 18" id="KW-0812">Transmembrane</keyword>
<dbReference type="EMBL" id="QRBI01000240">
    <property type="protein sequence ID" value="RMB90973.1"/>
    <property type="molecule type" value="Genomic_DNA"/>
</dbReference>
<evidence type="ECO:0000256" key="15">
    <source>
        <dbReference type="ARBA" id="ARBA00040418"/>
    </source>
</evidence>
<comment type="catalytic activity">
    <reaction evidence="13">
        <text>Fe(2+)(in) = Fe(2+)(out)</text>
        <dbReference type="Rhea" id="RHEA:28486"/>
        <dbReference type="ChEBI" id="CHEBI:29033"/>
    </reaction>
</comment>
<evidence type="ECO:0000256" key="18">
    <source>
        <dbReference type="PROSITE-ProRule" id="PRU00282"/>
    </source>
</evidence>
<dbReference type="SUPFAM" id="SSF103506">
    <property type="entry name" value="Mitochondrial carrier"/>
    <property type="match status" value="1"/>
</dbReference>
<protein>
    <recommendedName>
        <fullName evidence="15">Mitoferrin-1</fullName>
    </recommendedName>
    <alternativeName>
        <fullName evidence="16">Mitochondrial iron transporter 1</fullName>
    </alternativeName>
    <alternativeName>
        <fullName evidence="17">Solute carrier family 25 member 37</fullName>
    </alternativeName>
</protein>
<keyword evidence="22" id="KW-1185">Reference proteome</keyword>
<keyword evidence="11" id="KW-0496">Mitochondrion</keyword>
<proteinExistence type="inferred from homology"/>
<gene>
    <name evidence="21" type="ORF">DUI87_32571</name>
</gene>
<keyword evidence="10" id="KW-0406">Ion transport</keyword>
<dbReference type="FunFam" id="1.50.40.10:FF:000031">
    <property type="entry name" value="mitoferrin-2 isoform X1"/>
    <property type="match status" value="1"/>
</dbReference>
<evidence type="ECO:0000256" key="9">
    <source>
        <dbReference type="ARBA" id="ARBA00023004"/>
    </source>
</evidence>
<evidence type="ECO:0000256" key="20">
    <source>
        <dbReference type="SAM" id="MobiDB-lite"/>
    </source>
</evidence>
<dbReference type="STRING" id="333673.A0A3M0IW18"/>
<evidence type="ECO:0000313" key="22">
    <source>
        <dbReference type="Proteomes" id="UP000269221"/>
    </source>
</evidence>
<evidence type="ECO:0000256" key="6">
    <source>
        <dbReference type="ARBA" id="ARBA00022737"/>
    </source>
</evidence>
<evidence type="ECO:0000313" key="21">
    <source>
        <dbReference type="EMBL" id="RMB90973.1"/>
    </source>
</evidence>
<keyword evidence="3 19" id="KW-0813">Transport</keyword>
<name>A0A3M0IW18_HIRRU</name>
<keyword evidence="8" id="KW-1133">Transmembrane helix</keyword>
<evidence type="ECO:0000256" key="16">
    <source>
        <dbReference type="ARBA" id="ARBA00041873"/>
    </source>
</evidence>
<keyword evidence="9" id="KW-0408">Iron</keyword>
<evidence type="ECO:0000256" key="7">
    <source>
        <dbReference type="ARBA" id="ARBA00022792"/>
    </source>
</evidence>
<evidence type="ECO:0000256" key="4">
    <source>
        <dbReference type="ARBA" id="ARBA00022496"/>
    </source>
</evidence>
<evidence type="ECO:0000256" key="3">
    <source>
        <dbReference type="ARBA" id="ARBA00022448"/>
    </source>
</evidence>
<comment type="function">
    <text evidence="14">Mitochondrial iron transporter that specifically mediates iron uptake in developing erythroid cells, thereby playing an essential role in heme biosynthesis.</text>
</comment>
<evidence type="ECO:0000256" key="8">
    <source>
        <dbReference type="ARBA" id="ARBA00022989"/>
    </source>
</evidence>
<evidence type="ECO:0000256" key="5">
    <source>
        <dbReference type="ARBA" id="ARBA00022692"/>
    </source>
</evidence>
<comment type="similarity">
    <text evidence="2 19">Belongs to the mitochondrial carrier (TC 2.A.29) family.</text>
</comment>
<comment type="subcellular location">
    <subcellularLocation>
        <location evidence="1">Mitochondrion inner membrane</location>
        <topology evidence="1">Multi-pass membrane protein</topology>
    </subcellularLocation>
</comment>
<evidence type="ECO:0000256" key="2">
    <source>
        <dbReference type="ARBA" id="ARBA00006375"/>
    </source>
</evidence>
<comment type="caution">
    <text evidence="21">The sequence shown here is derived from an EMBL/GenBank/DDBJ whole genome shotgun (WGS) entry which is preliminary data.</text>
</comment>
<dbReference type="InterPro" id="IPR018108">
    <property type="entry name" value="MCP_transmembrane"/>
</dbReference>
<dbReference type="Gene3D" id="1.50.40.10">
    <property type="entry name" value="Mitochondrial carrier domain"/>
    <property type="match status" value="2"/>
</dbReference>
<dbReference type="PANTHER" id="PTHR45758:SF4">
    <property type="entry name" value="MITOFERRIN-1"/>
    <property type="match status" value="1"/>
</dbReference>
<evidence type="ECO:0000256" key="17">
    <source>
        <dbReference type="ARBA" id="ARBA00041894"/>
    </source>
</evidence>
<evidence type="ECO:0000256" key="10">
    <source>
        <dbReference type="ARBA" id="ARBA00023065"/>
    </source>
</evidence>
<accession>A0A3M0IW18</accession>
<dbReference type="InterPro" id="IPR023395">
    <property type="entry name" value="MCP_dom_sf"/>
</dbReference>
<reference evidence="21 22" key="1">
    <citation type="submission" date="2018-07" db="EMBL/GenBank/DDBJ databases">
        <title>A high quality draft genome assembly of the barn swallow (H. rustica rustica).</title>
        <authorList>
            <person name="Formenti G."/>
            <person name="Chiara M."/>
            <person name="Poveda L."/>
            <person name="Francoijs K.-J."/>
            <person name="Bonisoli-Alquati A."/>
            <person name="Canova L."/>
            <person name="Gianfranceschi L."/>
            <person name="Horner D.S."/>
            <person name="Saino N."/>
        </authorList>
    </citation>
    <scope>NUCLEOTIDE SEQUENCE [LARGE SCALE GENOMIC DNA]</scope>
    <source>
        <strain evidence="21">Chelidonia</strain>
        <tissue evidence="21">Blood</tissue>
    </source>
</reference>
<sequence length="564" mass="61776">MELSCAMGGSAAAPPGPGPPPATATTGAGLREGEEYESLPSGAALGTHMVAGAVAGIMEHTVMYPVDSVKTRMQSLQPDPKAQYRSVYEALKRMVLTEGFWRPLRGINVTVLGAGPAHALYFACYEKMKKSLSDVFQQGGNSHLANGIAGSVATLLHDAVMNPAEVVKQRLQMFNSPYTSVLGCVRTVRRTEGLGAFYRSYTTQLTMNVPFQAIHFITYELLQEHLNPQRRYNPGSHIVAGAVAGAAAAAATTPLDVCKTLLNTQENTALSSLNIRGHLSGMANAFSTVYQLGGLPGFFKGVQARVIYQMPSTAIAWSVYEFFKYFLTRHALERKMSSPDPIPGPLLGSQQCLELLCSQEGSWSCSLQDPWQLQSRPKSLGKSQGGSKGVSQAGLGEKLLLIPVQEGQKSNLERENPTWRGKIQPGEGRSQPGEGKSQLGEGKSQPGEGKSNLERGNPTWRGEIQPGEGNPNLERENPDLEQENPNLERENPNLERENPDLERENPDLEREDPNLERENPDLERENQTWRGKNPTWRGKSQLGERNPNLEKLLIPRVWFSCSEC</sequence>
<feature type="compositionally biased region" description="Basic and acidic residues" evidence="20">
    <location>
        <begin position="486"/>
        <end position="527"/>
    </location>
</feature>
<feature type="region of interest" description="Disordered" evidence="20">
    <location>
        <begin position="1"/>
        <end position="28"/>
    </location>
</feature>
<dbReference type="Pfam" id="PF00153">
    <property type="entry name" value="Mito_carr"/>
    <property type="match status" value="3"/>
</dbReference>
<evidence type="ECO:0000256" key="12">
    <source>
        <dbReference type="ARBA" id="ARBA00023136"/>
    </source>
</evidence>
<dbReference type="FunFam" id="1.50.40.10:FF:000027">
    <property type="entry name" value="mitoferrin-2 isoform X1"/>
    <property type="match status" value="1"/>
</dbReference>
<dbReference type="PANTHER" id="PTHR45758">
    <property type="entry name" value="MITOFERRIN-1-RELATED"/>
    <property type="match status" value="1"/>
</dbReference>
<dbReference type="InterPro" id="IPR002067">
    <property type="entry name" value="MCP"/>
</dbReference>
<dbReference type="AlphaFoldDB" id="A0A3M0IW18"/>
<dbReference type="PRINTS" id="PR00926">
    <property type="entry name" value="MITOCARRIER"/>
</dbReference>
<feature type="repeat" description="Solcar" evidence="18">
    <location>
        <begin position="43"/>
        <end position="131"/>
    </location>
</feature>
<keyword evidence="6" id="KW-0677">Repeat</keyword>
<evidence type="ECO:0000256" key="14">
    <source>
        <dbReference type="ARBA" id="ARBA00037061"/>
    </source>
</evidence>
<evidence type="ECO:0000256" key="11">
    <source>
        <dbReference type="ARBA" id="ARBA00023128"/>
    </source>
</evidence>
<dbReference type="GO" id="GO:0048250">
    <property type="term" value="P:iron import into the mitochondrion"/>
    <property type="evidence" value="ECO:0007669"/>
    <property type="project" value="TreeGrafter"/>
</dbReference>
<keyword evidence="12 18" id="KW-0472">Membrane</keyword>
<dbReference type="PROSITE" id="PS50920">
    <property type="entry name" value="SOLCAR"/>
    <property type="match status" value="3"/>
</dbReference>
<keyword evidence="4" id="KW-0410">Iron transport</keyword>
<keyword evidence="7" id="KW-0999">Mitochondrion inner membrane</keyword>
<evidence type="ECO:0000256" key="13">
    <source>
        <dbReference type="ARBA" id="ARBA00036243"/>
    </source>
</evidence>
<feature type="repeat" description="Solcar" evidence="18">
    <location>
        <begin position="141"/>
        <end position="225"/>
    </location>
</feature>
<evidence type="ECO:0000256" key="1">
    <source>
        <dbReference type="ARBA" id="ARBA00004448"/>
    </source>
</evidence>
<organism evidence="21 22">
    <name type="scientific">Hirundo rustica rustica</name>
    <dbReference type="NCBI Taxonomy" id="333673"/>
    <lineage>
        <taxon>Eukaryota</taxon>
        <taxon>Metazoa</taxon>
        <taxon>Chordata</taxon>
        <taxon>Craniata</taxon>
        <taxon>Vertebrata</taxon>
        <taxon>Euteleostomi</taxon>
        <taxon>Archelosauria</taxon>
        <taxon>Archosauria</taxon>
        <taxon>Dinosauria</taxon>
        <taxon>Saurischia</taxon>
        <taxon>Theropoda</taxon>
        <taxon>Coelurosauria</taxon>
        <taxon>Aves</taxon>
        <taxon>Neognathae</taxon>
        <taxon>Neoaves</taxon>
        <taxon>Telluraves</taxon>
        <taxon>Australaves</taxon>
        <taxon>Passeriformes</taxon>
        <taxon>Sylvioidea</taxon>
        <taxon>Hirundinidae</taxon>
        <taxon>Hirundo</taxon>
    </lineage>
</organism>
<dbReference type="Proteomes" id="UP000269221">
    <property type="component" value="Unassembled WGS sequence"/>
</dbReference>
<dbReference type="GO" id="GO:0005743">
    <property type="term" value="C:mitochondrial inner membrane"/>
    <property type="evidence" value="ECO:0007669"/>
    <property type="project" value="UniProtKB-SubCell"/>
</dbReference>